<gene>
    <name evidence="3" type="ORF">VP1G_03835</name>
</gene>
<dbReference type="SUPFAM" id="SSF81383">
    <property type="entry name" value="F-box domain"/>
    <property type="match status" value="1"/>
</dbReference>
<dbReference type="OrthoDB" id="3800738at2759"/>
<keyword evidence="4" id="KW-1185">Reference proteome</keyword>
<keyword evidence="1" id="KW-0732">Signal</keyword>
<dbReference type="EMBL" id="KN714689">
    <property type="protein sequence ID" value="KUI56476.1"/>
    <property type="molecule type" value="Genomic_DNA"/>
</dbReference>
<accession>A0A194UY13</accession>
<reference evidence="4" key="1">
    <citation type="submission" date="2014-12" db="EMBL/GenBank/DDBJ databases">
        <title>Genome Sequence of Valsa Canker Pathogens Uncovers a Specific Adaption of Colonization on Woody Bark.</title>
        <authorList>
            <person name="Yin Z."/>
            <person name="Liu H."/>
            <person name="Gao X."/>
            <person name="Li Z."/>
            <person name="Song N."/>
            <person name="Ke X."/>
            <person name="Dai Q."/>
            <person name="Wu Y."/>
            <person name="Sun Y."/>
            <person name="Xu J.-R."/>
            <person name="Kang Z.K."/>
            <person name="Wang L."/>
            <person name="Huang L."/>
        </authorList>
    </citation>
    <scope>NUCLEOTIDE SEQUENCE [LARGE SCALE GENOMIC DNA]</scope>
    <source>
        <strain evidence="4">SXYL134</strain>
    </source>
</reference>
<evidence type="ECO:0000313" key="4">
    <source>
        <dbReference type="Proteomes" id="UP000078576"/>
    </source>
</evidence>
<dbReference type="Proteomes" id="UP000078576">
    <property type="component" value="Unassembled WGS sequence"/>
</dbReference>
<dbReference type="InterPro" id="IPR001810">
    <property type="entry name" value="F-box_dom"/>
</dbReference>
<evidence type="ECO:0000256" key="1">
    <source>
        <dbReference type="SAM" id="SignalP"/>
    </source>
</evidence>
<organism evidence="3 4">
    <name type="scientific">Cytospora mali</name>
    <name type="common">Apple Valsa canker fungus</name>
    <name type="synonym">Valsa mali</name>
    <dbReference type="NCBI Taxonomy" id="578113"/>
    <lineage>
        <taxon>Eukaryota</taxon>
        <taxon>Fungi</taxon>
        <taxon>Dikarya</taxon>
        <taxon>Ascomycota</taxon>
        <taxon>Pezizomycotina</taxon>
        <taxon>Sordariomycetes</taxon>
        <taxon>Sordariomycetidae</taxon>
        <taxon>Diaporthales</taxon>
        <taxon>Cytosporaceae</taxon>
        <taxon>Cytospora</taxon>
    </lineage>
</organism>
<feature type="signal peptide" evidence="1">
    <location>
        <begin position="1"/>
        <end position="17"/>
    </location>
</feature>
<evidence type="ECO:0000313" key="3">
    <source>
        <dbReference type="EMBL" id="KUI56476.1"/>
    </source>
</evidence>
<feature type="domain" description="F-box" evidence="2">
    <location>
        <begin position="1"/>
        <end position="56"/>
    </location>
</feature>
<sequence length="204" mass="22701">MARLTNLPAELLLPILAHLSIIDLPTFLTSQATCRLFRLVAQDVLCRPPAPFWEILMADEECMDSGSITFGFSPPITHVEIIKNYSSEDFNEDGRDHVQYLQVDMPDGGQAATLGNETGSWELLLGARLRSYDLLVEYECFIADDEDLVDDGPGAARSAILYVRGGTVEGQDQDRRFDELEEDEVEWVPERILGNVPGIRLASA</sequence>
<dbReference type="AlphaFoldDB" id="A0A194UY13"/>
<feature type="chain" id="PRO_5008265995" description="F-box domain-containing protein" evidence="1">
    <location>
        <begin position="18"/>
        <end position="204"/>
    </location>
</feature>
<evidence type="ECO:0000259" key="2">
    <source>
        <dbReference type="PROSITE" id="PS50181"/>
    </source>
</evidence>
<protein>
    <recommendedName>
        <fullName evidence="2">F-box domain-containing protein</fullName>
    </recommendedName>
</protein>
<name>A0A194UY13_CYTMA</name>
<dbReference type="InterPro" id="IPR036047">
    <property type="entry name" value="F-box-like_dom_sf"/>
</dbReference>
<proteinExistence type="predicted"/>
<dbReference type="PROSITE" id="PS50181">
    <property type="entry name" value="FBOX"/>
    <property type="match status" value="1"/>
</dbReference>